<organism evidence="3 4">
    <name type="scientific">Tothia fuscella</name>
    <dbReference type="NCBI Taxonomy" id="1048955"/>
    <lineage>
        <taxon>Eukaryota</taxon>
        <taxon>Fungi</taxon>
        <taxon>Dikarya</taxon>
        <taxon>Ascomycota</taxon>
        <taxon>Pezizomycotina</taxon>
        <taxon>Dothideomycetes</taxon>
        <taxon>Pleosporomycetidae</taxon>
        <taxon>Venturiales</taxon>
        <taxon>Cylindrosympodiaceae</taxon>
        <taxon>Tothia</taxon>
    </lineage>
</organism>
<comment type="caution">
    <text evidence="3">The sequence shown here is derived from an EMBL/GenBank/DDBJ whole genome shotgun (WGS) entry which is preliminary data.</text>
</comment>
<feature type="compositionally biased region" description="Pro residues" evidence="1">
    <location>
        <begin position="71"/>
        <end position="84"/>
    </location>
</feature>
<dbReference type="CDD" id="cd06257">
    <property type="entry name" value="DnaJ"/>
    <property type="match status" value="1"/>
</dbReference>
<dbReference type="PROSITE" id="PS50076">
    <property type="entry name" value="DNAJ_2"/>
    <property type="match status" value="1"/>
</dbReference>
<feature type="compositionally biased region" description="Polar residues" evidence="1">
    <location>
        <begin position="173"/>
        <end position="182"/>
    </location>
</feature>
<evidence type="ECO:0000256" key="1">
    <source>
        <dbReference type="SAM" id="MobiDB-lite"/>
    </source>
</evidence>
<feature type="region of interest" description="Disordered" evidence="1">
    <location>
        <begin position="255"/>
        <end position="299"/>
    </location>
</feature>
<evidence type="ECO:0000313" key="3">
    <source>
        <dbReference type="EMBL" id="KAF2434304.1"/>
    </source>
</evidence>
<dbReference type="OrthoDB" id="10250354at2759"/>
<dbReference type="AlphaFoldDB" id="A0A9P4NXN1"/>
<reference evidence="3" key="1">
    <citation type="journal article" date="2020" name="Stud. Mycol.">
        <title>101 Dothideomycetes genomes: a test case for predicting lifestyles and emergence of pathogens.</title>
        <authorList>
            <person name="Haridas S."/>
            <person name="Albert R."/>
            <person name="Binder M."/>
            <person name="Bloem J."/>
            <person name="Labutti K."/>
            <person name="Salamov A."/>
            <person name="Andreopoulos B."/>
            <person name="Baker S."/>
            <person name="Barry K."/>
            <person name="Bills G."/>
            <person name="Bluhm B."/>
            <person name="Cannon C."/>
            <person name="Castanera R."/>
            <person name="Culley D."/>
            <person name="Daum C."/>
            <person name="Ezra D."/>
            <person name="Gonzalez J."/>
            <person name="Henrissat B."/>
            <person name="Kuo A."/>
            <person name="Liang C."/>
            <person name="Lipzen A."/>
            <person name="Lutzoni F."/>
            <person name="Magnuson J."/>
            <person name="Mondo S."/>
            <person name="Nolan M."/>
            <person name="Ohm R."/>
            <person name="Pangilinan J."/>
            <person name="Park H.-J."/>
            <person name="Ramirez L."/>
            <person name="Alfaro M."/>
            <person name="Sun H."/>
            <person name="Tritt A."/>
            <person name="Yoshinaga Y."/>
            <person name="Zwiers L.-H."/>
            <person name="Turgeon B."/>
            <person name="Goodwin S."/>
            <person name="Spatafora J."/>
            <person name="Crous P."/>
            <person name="Grigoriev I."/>
        </authorList>
    </citation>
    <scope>NUCLEOTIDE SEQUENCE</scope>
    <source>
        <strain evidence="3">CBS 130266</strain>
    </source>
</reference>
<dbReference type="PRINTS" id="PR00625">
    <property type="entry name" value="JDOMAIN"/>
</dbReference>
<feature type="compositionally biased region" description="Acidic residues" evidence="1">
    <location>
        <begin position="275"/>
        <end position="299"/>
    </location>
</feature>
<feature type="domain" description="J" evidence="2">
    <location>
        <begin position="5"/>
        <end position="65"/>
    </location>
</feature>
<dbReference type="InterPro" id="IPR001623">
    <property type="entry name" value="DnaJ_domain"/>
</dbReference>
<evidence type="ECO:0000313" key="4">
    <source>
        <dbReference type="Proteomes" id="UP000800235"/>
    </source>
</evidence>
<dbReference type="Gene3D" id="1.10.287.110">
    <property type="entry name" value="DnaJ domain"/>
    <property type="match status" value="1"/>
</dbReference>
<name>A0A9P4NXN1_9PEZI</name>
<sequence>MDRGTHLKELGLPSTASYEEIRRAYYGLALCYHPDKVVDVSKKAEAQVKLNAIQAAYDALRGKPTKSGPVPQHPTVPKPRPTRPSPQRSSDWHVGPSEDANAASLDDMSPMPKETSNLDAAAFVSMPPLPEEIFSPEEGYSANADYEPEDDSNQPAQHSVLEKPAVTFEPRSQKSTSDQITSTKRKADAASSGLYYKSPKKVCNGLGLGSAEQHGGYELFSPQVNSKAQAEPEVIYKTEIETDKEKMLALYEKDPETKAAARGGQTASERNAVETLDDFAENDEPLDIDSEEEGDENRG</sequence>
<evidence type="ECO:0000259" key="2">
    <source>
        <dbReference type="PROSITE" id="PS50076"/>
    </source>
</evidence>
<gene>
    <name evidence="3" type="ORF">EJ08DRAFT_730983</name>
</gene>
<accession>A0A9P4NXN1</accession>
<keyword evidence="4" id="KW-1185">Reference proteome</keyword>
<dbReference type="InterPro" id="IPR050817">
    <property type="entry name" value="DjlA_DnaK_co-chaperone"/>
</dbReference>
<dbReference type="SMART" id="SM00271">
    <property type="entry name" value="DnaJ"/>
    <property type="match status" value="1"/>
</dbReference>
<feature type="region of interest" description="Disordered" evidence="1">
    <location>
        <begin position="59"/>
        <end position="191"/>
    </location>
</feature>
<dbReference type="Proteomes" id="UP000800235">
    <property type="component" value="Unassembled WGS sequence"/>
</dbReference>
<dbReference type="PANTHER" id="PTHR24074">
    <property type="entry name" value="CO-CHAPERONE PROTEIN DJLA"/>
    <property type="match status" value="1"/>
</dbReference>
<dbReference type="SUPFAM" id="SSF46565">
    <property type="entry name" value="Chaperone J-domain"/>
    <property type="match status" value="1"/>
</dbReference>
<proteinExistence type="predicted"/>
<dbReference type="Pfam" id="PF00226">
    <property type="entry name" value="DnaJ"/>
    <property type="match status" value="1"/>
</dbReference>
<dbReference type="InterPro" id="IPR036869">
    <property type="entry name" value="J_dom_sf"/>
</dbReference>
<protein>
    <recommendedName>
        <fullName evidence="2">J domain-containing protein</fullName>
    </recommendedName>
</protein>
<dbReference type="EMBL" id="MU007017">
    <property type="protein sequence ID" value="KAF2434304.1"/>
    <property type="molecule type" value="Genomic_DNA"/>
</dbReference>